<evidence type="ECO:0000256" key="1">
    <source>
        <dbReference type="SAM" id="MobiDB-lite"/>
    </source>
</evidence>
<feature type="compositionally biased region" description="Basic and acidic residues" evidence="1">
    <location>
        <begin position="112"/>
        <end position="121"/>
    </location>
</feature>
<name>A0ABR0QH60_GOSAR</name>
<accession>A0ABR0QH60</accession>
<reference evidence="2 3" key="1">
    <citation type="submission" date="2023-03" db="EMBL/GenBank/DDBJ databases">
        <title>WGS of Gossypium arboreum.</title>
        <authorList>
            <person name="Yu D."/>
        </authorList>
    </citation>
    <scope>NUCLEOTIDE SEQUENCE [LARGE SCALE GENOMIC DNA]</scope>
    <source>
        <tissue evidence="2">Leaf</tissue>
    </source>
</reference>
<dbReference type="EMBL" id="JARKNE010000003">
    <property type="protein sequence ID" value="KAK5838591.1"/>
    <property type="molecule type" value="Genomic_DNA"/>
</dbReference>
<evidence type="ECO:0000313" key="2">
    <source>
        <dbReference type="EMBL" id="KAK5838591.1"/>
    </source>
</evidence>
<sequence>MLVMELVLFNLIDDPFVYIIISHGDLDKSEFLWFLNHLNVALEDFLLTDLVVGTDSLTQNCLQSHFDLVFSKLMALSSIKRHSDSNCGGSSIGRVGKGKKGKGGALEVNNRNTKDGCGRGDDGEIVGMEKKKYKHIGPFT</sequence>
<feature type="region of interest" description="Disordered" evidence="1">
    <location>
        <begin position="88"/>
        <end position="121"/>
    </location>
</feature>
<gene>
    <name evidence="2" type="ORF">PVK06_007323</name>
</gene>
<comment type="caution">
    <text evidence="2">The sequence shown here is derived from an EMBL/GenBank/DDBJ whole genome shotgun (WGS) entry which is preliminary data.</text>
</comment>
<evidence type="ECO:0000313" key="3">
    <source>
        <dbReference type="Proteomes" id="UP001358586"/>
    </source>
</evidence>
<keyword evidence="3" id="KW-1185">Reference proteome</keyword>
<dbReference type="Proteomes" id="UP001358586">
    <property type="component" value="Chromosome 3"/>
</dbReference>
<protein>
    <submittedName>
        <fullName evidence="2">Uncharacterized protein</fullName>
    </submittedName>
</protein>
<proteinExistence type="predicted"/>
<organism evidence="2 3">
    <name type="scientific">Gossypium arboreum</name>
    <name type="common">Tree cotton</name>
    <name type="synonym">Gossypium nanking</name>
    <dbReference type="NCBI Taxonomy" id="29729"/>
    <lineage>
        <taxon>Eukaryota</taxon>
        <taxon>Viridiplantae</taxon>
        <taxon>Streptophyta</taxon>
        <taxon>Embryophyta</taxon>
        <taxon>Tracheophyta</taxon>
        <taxon>Spermatophyta</taxon>
        <taxon>Magnoliopsida</taxon>
        <taxon>eudicotyledons</taxon>
        <taxon>Gunneridae</taxon>
        <taxon>Pentapetalae</taxon>
        <taxon>rosids</taxon>
        <taxon>malvids</taxon>
        <taxon>Malvales</taxon>
        <taxon>Malvaceae</taxon>
        <taxon>Malvoideae</taxon>
        <taxon>Gossypium</taxon>
    </lineage>
</organism>